<evidence type="ECO:0000256" key="6">
    <source>
        <dbReference type="PIRSR" id="PIRSR000138-1"/>
    </source>
</evidence>
<dbReference type="GO" id="GO:0010181">
    <property type="term" value="F:FMN binding"/>
    <property type="evidence" value="ECO:0007669"/>
    <property type="project" value="InterPro"/>
</dbReference>
<dbReference type="HOGENOM" id="CLU_020639_6_0_0"/>
<gene>
    <name evidence="9" type="ORF">HMPREF0202_00343</name>
</gene>
<dbReference type="SUPFAM" id="SSF51395">
    <property type="entry name" value="FMN-linked oxidoreductases"/>
    <property type="match status" value="1"/>
</dbReference>
<reference evidence="9 10" key="1">
    <citation type="submission" date="2013-08" db="EMBL/GenBank/DDBJ databases">
        <authorList>
            <person name="Weinstock G."/>
            <person name="Sodergren E."/>
            <person name="Wylie T."/>
            <person name="Fulton L."/>
            <person name="Fulton R."/>
            <person name="Fronick C."/>
            <person name="O'Laughlin M."/>
            <person name="Godfrey J."/>
            <person name="Miner T."/>
            <person name="Herter B."/>
            <person name="Appelbaum E."/>
            <person name="Cordes M."/>
            <person name="Lek S."/>
            <person name="Wollam A."/>
            <person name="Pepin K.H."/>
            <person name="Palsikar V.B."/>
            <person name="Mitreva M."/>
            <person name="Wilson R.K."/>
        </authorList>
    </citation>
    <scope>NUCLEOTIDE SEQUENCE [LARGE SCALE GENOMIC DNA]</scope>
    <source>
        <strain evidence="9 10">ATCC BAA-474</strain>
    </source>
</reference>
<dbReference type="GO" id="GO:0016491">
    <property type="term" value="F:oxidoreductase activity"/>
    <property type="evidence" value="ECO:0007669"/>
    <property type="project" value="UniProtKB-KW"/>
</dbReference>
<evidence type="ECO:0000256" key="4">
    <source>
        <dbReference type="ARBA" id="ARBA00023002"/>
    </source>
</evidence>
<feature type="binding site" evidence="7">
    <location>
        <position position="239"/>
    </location>
    <ligand>
        <name>glyoxylate</name>
        <dbReference type="ChEBI" id="CHEBI:36655"/>
    </ligand>
</feature>
<evidence type="ECO:0000256" key="3">
    <source>
        <dbReference type="ARBA" id="ARBA00022643"/>
    </source>
</evidence>
<keyword evidence="3 7" id="KW-0288">FMN</keyword>
<evidence type="ECO:0000259" key="8">
    <source>
        <dbReference type="PROSITE" id="PS51349"/>
    </source>
</evidence>
<dbReference type="eggNOG" id="COG1304">
    <property type="taxonomic scope" value="Bacteria"/>
</dbReference>
<dbReference type="Pfam" id="PF01070">
    <property type="entry name" value="FMN_dh"/>
    <property type="match status" value="2"/>
</dbReference>
<keyword evidence="10" id="KW-1185">Reference proteome</keyword>
<dbReference type="InterPro" id="IPR013785">
    <property type="entry name" value="Aldolase_TIM"/>
</dbReference>
<protein>
    <submittedName>
        <fullName evidence="9">Dehydrogenase, FMN-dependent</fullName>
    </submittedName>
</protein>
<dbReference type="InterPro" id="IPR012133">
    <property type="entry name" value="Alpha-hydoxy_acid_DH_FMN"/>
</dbReference>
<comment type="similarity">
    <text evidence="5">Belongs to the FMN-dependent alpha-hydroxy acid dehydrogenase family.</text>
</comment>
<dbReference type="PIRSF" id="PIRSF000138">
    <property type="entry name" value="Al-hdrx_acd_dh"/>
    <property type="match status" value="1"/>
</dbReference>
<evidence type="ECO:0000256" key="7">
    <source>
        <dbReference type="PIRSR" id="PIRSR000138-2"/>
    </source>
</evidence>
<accession>U7VD92</accession>
<evidence type="ECO:0000256" key="1">
    <source>
        <dbReference type="ARBA" id="ARBA00001917"/>
    </source>
</evidence>
<dbReference type="Gene3D" id="3.20.20.70">
    <property type="entry name" value="Aldolase class I"/>
    <property type="match status" value="1"/>
</dbReference>
<dbReference type="PANTHER" id="PTHR10578">
    <property type="entry name" value="S -2-HYDROXY-ACID OXIDASE-RELATED"/>
    <property type="match status" value="1"/>
</dbReference>
<keyword evidence="2 7" id="KW-0285">Flavoprotein</keyword>
<feature type="binding site" evidence="7">
    <location>
        <position position="236"/>
    </location>
    <ligand>
        <name>FMN</name>
        <dbReference type="ChEBI" id="CHEBI:58210"/>
    </ligand>
</feature>
<feature type="binding site" evidence="7">
    <location>
        <position position="234"/>
    </location>
    <ligand>
        <name>FMN</name>
        <dbReference type="ChEBI" id="CHEBI:58210"/>
    </ligand>
</feature>
<name>U7VD92_9FUSO</name>
<evidence type="ECO:0000256" key="5">
    <source>
        <dbReference type="ARBA" id="ARBA00024042"/>
    </source>
</evidence>
<feature type="active site" description="Proton acceptor" evidence="6">
    <location>
        <position position="236"/>
    </location>
</feature>
<evidence type="ECO:0000313" key="9">
    <source>
        <dbReference type="EMBL" id="ERT69652.1"/>
    </source>
</evidence>
<feature type="binding site" evidence="7">
    <location>
        <position position="212"/>
    </location>
    <ligand>
        <name>FMN</name>
        <dbReference type="ChEBI" id="CHEBI:58210"/>
    </ligand>
</feature>
<dbReference type="PATRIC" id="fig|1319815.3.peg.328"/>
<feature type="binding site" evidence="7">
    <location>
        <begin position="267"/>
        <end position="271"/>
    </location>
    <ligand>
        <name>FMN</name>
        <dbReference type="ChEBI" id="CHEBI:58210"/>
    </ligand>
</feature>
<feature type="domain" description="FMN hydroxy acid dehydrogenase" evidence="8">
    <location>
        <begin position="37"/>
        <end position="341"/>
    </location>
</feature>
<dbReference type="STRING" id="1319815.HMPREF0202_00343"/>
<proteinExistence type="inferred from homology"/>
<sequence>MDIKEIKKNAKERMKDFCILCAECNGRWCAGKVPGMGGAVSGGSFQRSYEKLKEVKVAMRTLHGVTDPKLKRNFFGEELSFPAMIAPITGTKFNMGGYVSDEEYSNDIVFGAIDAGTIAMIGDTGDPNCFQVGIDAIKRANGKGIAIIKPRENSEIIKRIRLAEEAGAIAVGIDVDGAGLVTMKLFNQPVGPKTLSDLKEIISSTKLPVIIKGILTVDEAKICVEAGASAIVVSNHGGRCLNETFAPAEVLQEISQAVGNNITILADGAVREGVDILKYLALGADGVLIGRPIIWGSIGGRQEGVKVTLETFKSQLYQSMILSGADDVKNSKNFSCILYTKKV</sequence>
<evidence type="ECO:0000256" key="2">
    <source>
        <dbReference type="ARBA" id="ARBA00022630"/>
    </source>
</evidence>
<dbReference type="RefSeq" id="WP_023049892.1">
    <property type="nucleotide sequence ID" value="NZ_CP173065.2"/>
</dbReference>
<dbReference type="PANTHER" id="PTHR10578:SF107">
    <property type="entry name" value="2-HYDROXYACID OXIDASE 1"/>
    <property type="match status" value="1"/>
</dbReference>
<organism evidence="9 10">
    <name type="scientific">Cetobacterium somerae ATCC BAA-474</name>
    <dbReference type="NCBI Taxonomy" id="1319815"/>
    <lineage>
        <taxon>Bacteria</taxon>
        <taxon>Fusobacteriati</taxon>
        <taxon>Fusobacteriota</taxon>
        <taxon>Fusobacteriia</taxon>
        <taxon>Fusobacteriales</taxon>
        <taxon>Fusobacteriaceae</taxon>
        <taxon>Cetobacterium</taxon>
    </lineage>
</organism>
<dbReference type="PROSITE" id="PS51349">
    <property type="entry name" value="FMN_HYDROXY_ACID_DH_2"/>
    <property type="match status" value="1"/>
</dbReference>
<comment type="caution">
    <text evidence="9">The sequence shown here is derived from an EMBL/GenBank/DDBJ whole genome shotgun (WGS) entry which is preliminary data.</text>
</comment>
<feature type="binding site" evidence="7">
    <location>
        <begin position="290"/>
        <end position="291"/>
    </location>
    <ligand>
        <name>FMN</name>
        <dbReference type="ChEBI" id="CHEBI:58210"/>
    </ligand>
</feature>
<dbReference type="AlphaFoldDB" id="U7VD92"/>
<dbReference type="InterPro" id="IPR037396">
    <property type="entry name" value="FMN_HAD"/>
</dbReference>
<dbReference type="Proteomes" id="UP000017081">
    <property type="component" value="Unassembled WGS sequence"/>
</dbReference>
<dbReference type="CDD" id="cd02809">
    <property type="entry name" value="alpha_hydroxyacid_oxid_FMN"/>
    <property type="match status" value="1"/>
</dbReference>
<comment type="cofactor">
    <cofactor evidence="1">
        <name>FMN</name>
        <dbReference type="ChEBI" id="CHEBI:58210"/>
    </cofactor>
</comment>
<dbReference type="EMBL" id="AXZF01000015">
    <property type="protein sequence ID" value="ERT69652.1"/>
    <property type="molecule type" value="Genomic_DNA"/>
</dbReference>
<evidence type="ECO:0000313" key="10">
    <source>
        <dbReference type="Proteomes" id="UP000017081"/>
    </source>
</evidence>
<keyword evidence="4" id="KW-0560">Oxidoreductase</keyword>
<dbReference type="InterPro" id="IPR000262">
    <property type="entry name" value="FMN-dep_DH"/>
</dbReference>